<dbReference type="Proteomes" id="UP001501598">
    <property type="component" value="Unassembled WGS sequence"/>
</dbReference>
<dbReference type="Gene3D" id="2.40.110.10">
    <property type="entry name" value="Butyryl-CoA Dehydrogenase, subunit A, domain 2"/>
    <property type="match status" value="1"/>
</dbReference>
<reference evidence="11" key="1">
    <citation type="journal article" date="2019" name="Int. J. Syst. Evol. Microbiol.">
        <title>The Global Catalogue of Microorganisms (GCM) 10K type strain sequencing project: providing services to taxonomists for standard genome sequencing and annotation.</title>
        <authorList>
            <consortium name="The Broad Institute Genomics Platform"/>
            <consortium name="The Broad Institute Genome Sequencing Center for Infectious Disease"/>
            <person name="Wu L."/>
            <person name="Ma J."/>
        </authorList>
    </citation>
    <scope>NUCLEOTIDE SEQUENCE [LARGE SCALE GENOMIC DNA]</scope>
    <source>
        <strain evidence="11">JCM 17906</strain>
    </source>
</reference>
<dbReference type="Pfam" id="PF00441">
    <property type="entry name" value="Acyl-CoA_dh_1"/>
    <property type="match status" value="1"/>
</dbReference>
<dbReference type="Gene3D" id="1.10.540.10">
    <property type="entry name" value="Acyl-CoA dehydrogenase/oxidase, N-terminal domain"/>
    <property type="match status" value="1"/>
</dbReference>
<dbReference type="SUPFAM" id="SSF56645">
    <property type="entry name" value="Acyl-CoA dehydrogenase NM domain-like"/>
    <property type="match status" value="1"/>
</dbReference>
<keyword evidence="3 6" id="KW-0285">Flavoprotein</keyword>
<sequence>MNFARIEPTAAQRELAEDVVGVLAERWTPDPWVLSLDHERPPRAVMEALAQRGWVHPQAPPDRGGAGLGPVEARLIELLFDELRLPTYANEMILPTLRRHGSARLQELVLPDLESGRSTFCLGFTEPDSGSDMAAARTRAVRVGDDWVIDGTKMFTTWAESADYVFLLARTGELADKHGGLTLFLVPMDTPGIEARPIFAMGGVRTNVTYYREVPVPDMYRLGEVGAGWRVVSEPLATEHGVTAPSLVDDLNGDMGKASTRVLEALVERFVSWAARPEVAGGSPPLEDPSVRLAVLDALQDIEVCWSVPSSYGKVVAAEALQRHADTLLGLAGPAGLLGPGEPGGAVDGILAWARTFAPATDVYGGTSEVYRNNIARQGLGLPRPR</sequence>
<evidence type="ECO:0000259" key="8">
    <source>
        <dbReference type="Pfam" id="PF02770"/>
    </source>
</evidence>
<evidence type="ECO:0000256" key="2">
    <source>
        <dbReference type="ARBA" id="ARBA00009347"/>
    </source>
</evidence>
<keyword evidence="11" id="KW-1185">Reference proteome</keyword>
<evidence type="ECO:0000256" key="3">
    <source>
        <dbReference type="ARBA" id="ARBA00022630"/>
    </source>
</evidence>
<organism evidence="10 11">
    <name type="scientific">Pseudonocardia xishanensis</name>
    <dbReference type="NCBI Taxonomy" id="630995"/>
    <lineage>
        <taxon>Bacteria</taxon>
        <taxon>Bacillati</taxon>
        <taxon>Actinomycetota</taxon>
        <taxon>Actinomycetes</taxon>
        <taxon>Pseudonocardiales</taxon>
        <taxon>Pseudonocardiaceae</taxon>
        <taxon>Pseudonocardia</taxon>
    </lineage>
</organism>
<feature type="domain" description="Acyl-CoA dehydrogenase/oxidase C-terminal" evidence="7">
    <location>
        <begin position="311"/>
        <end position="378"/>
    </location>
</feature>
<protein>
    <submittedName>
        <fullName evidence="10">Acyl-CoA dehydrogenase family protein</fullName>
    </submittedName>
</protein>
<evidence type="ECO:0000256" key="4">
    <source>
        <dbReference type="ARBA" id="ARBA00022827"/>
    </source>
</evidence>
<dbReference type="PANTHER" id="PTHR43292">
    <property type="entry name" value="ACYL-COA DEHYDROGENASE"/>
    <property type="match status" value="1"/>
</dbReference>
<dbReference type="Gene3D" id="1.20.140.10">
    <property type="entry name" value="Butyryl-CoA Dehydrogenase, subunit A, domain 3"/>
    <property type="match status" value="1"/>
</dbReference>
<evidence type="ECO:0000256" key="1">
    <source>
        <dbReference type="ARBA" id="ARBA00001974"/>
    </source>
</evidence>
<evidence type="ECO:0000313" key="11">
    <source>
        <dbReference type="Proteomes" id="UP001501598"/>
    </source>
</evidence>
<dbReference type="InterPro" id="IPR006091">
    <property type="entry name" value="Acyl-CoA_Oxase/DH_mid-dom"/>
</dbReference>
<keyword evidence="5 6" id="KW-0560">Oxidoreductase</keyword>
<dbReference type="InterPro" id="IPR046373">
    <property type="entry name" value="Acyl-CoA_Oxase/DH_mid-dom_sf"/>
</dbReference>
<evidence type="ECO:0000256" key="5">
    <source>
        <dbReference type="ARBA" id="ARBA00023002"/>
    </source>
</evidence>
<dbReference type="InterPro" id="IPR009075">
    <property type="entry name" value="AcylCo_DH/oxidase_C"/>
</dbReference>
<dbReference type="SUPFAM" id="SSF47203">
    <property type="entry name" value="Acyl-CoA dehydrogenase C-terminal domain-like"/>
    <property type="match status" value="1"/>
</dbReference>
<gene>
    <name evidence="10" type="ORF">GCM10023175_64910</name>
</gene>
<keyword evidence="4 6" id="KW-0274">FAD</keyword>
<comment type="caution">
    <text evidence="10">The sequence shown here is derived from an EMBL/GenBank/DDBJ whole genome shotgun (WGS) entry which is preliminary data.</text>
</comment>
<dbReference type="InterPro" id="IPR009100">
    <property type="entry name" value="AcylCoA_DH/oxidase_NM_dom_sf"/>
</dbReference>
<accession>A0ABP8S2L9</accession>
<comment type="similarity">
    <text evidence="2 6">Belongs to the acyl-CoA dehydrogenase family.</text>
</comment>
<dbReference type="RefSeq" id="WP_345426864.1">
    <property type="nucleotide sequence ID" value="NZ_BAABGT010000113.1"/>
</dbReference>
<comment type="cofactor">
    <cofactor evidence="1 6">
        <name>FAD</name>
        <dbReference type="ChEBI" id="CHEBI:57692"/>
    </cofactor>
</comment>
<feature type="domain" description="Acyl-CoA dehydrogenase/oxidase N-terminal" evidence="9">
    <location>
        <begin position="9"/>
        <end position="116"/>
    </location>
</feature>
<evidence type="ECO:0000313" key="10">
    <source>
        <dbReference type="EMBL" id="GAA4558558.1"/>
    </source>
</evidence>
<dbReference type="InterPro" id="IPR013786">
    <property type="entry name" value="AcylCoA_DH/ox_N"/>
</dbReference>
<evidence type="ECO:0000256" key="6">
    <source>
        <dbReference type="RuleBase" id="RU362125"/>
    </source>
</evidence>
<dbReference type="InterPro" id="IPR037069">
    <property type="entry name" value="AcylCoA_DH/ox_N_sf"/>
</dbReference>
<dbReference type="Pfam" id="PF02771">
    <property type="entry name" value="Acyl-CoA_dh_N"/>
    <property type="match status" value="1"/>
</dbReference>
<dbReference type="EMBL" id="BAABGT010000113">
    <property type="protein sequence ID" value="GAA4558558.1"/>
    <property type="molecule type" value="Genomic_DNA"/>
</dbReference>
<dbReference type="PANTHER" id="PTHR43292:SF4">
    <property type="entry name" value="ACYL-COA DEHYDROGENASE FADE34"/>
    <property type="match status" value="1"/>
</dbReference>
<dbReference type="Pfam" id="PF02770">
    <property type="entry name" value="Acyl-CoA_dh_M"/>
    <property type="match status" value="1"/>
</dbReference>
<proteinExistence type="inferred from homology"/>
<dbReference type="InterPro" id="IPR036250">
    <property type="entry name" value="AcylCo_DH-like_C"/>
</dbReference>
<name>A0ABP8S2L9_9PSEU</name>
<evidence type="ECO:0000259" key="9">
    <source>
        <dbReference type="Pfam" id="PF02771"/>
    </source>
</evidence>
<dbReference type="InterPro" id="IPR052161">
    <property type="entry name" value="Mycobact_Acyl-CoA_DH"/>
</dbReference>
<feature type="domain" description="Acyl-CoA oxidase/dehydrogenase middle" evidence="8">
    <location>
        <begin position="121"/>
        <end position="207"/>
    </location>
</feature>
<evidence type="ECO:0000259" key="7">
    <source>
        <dbReference type="Pfam" id="PF00441"/>
    </source>
</evidence>